<evidence type="ECO:0000256" key="10">
    <source>
        <dbReference type="ARBA" id="ARBA00023157"/>
    </source>
</evidence>
<evidence type="ECO:0000256" key="12">
    <source>
        <dbReference type="ARBA" id="ARBA00046649"/>
    </source>
</evidence>
<evidence type="ECO:0000256" key="14">
    <source>
        <dbReference type="RuleBase" id="RU365018"/>
    </source>
</evidence>
<evidence type="ECO:0000256" key="5">
    <source>
        <dbReference type="ARBA" id="ARBA00022692"/>
    </source>
</evidence>
<evidence type="ECO:0000256" key="2">
    <source>
        <dbReference type="ARBA" id="ARBA00004323"/>
    </source>
</evidence>
<comment type="function">
    <text evidence="1 14">Catalyzes the O-sulfation of tyrosine residues within acidic motifs of polypeptides, using 3'-phosphoadenylyl sulfate (PAPS) as cosubstrate.</text>
</comment>
<dbReference type="PANTHER" id="PTHR12788">
    <property type="entry name" value="PROTEIN-TYROSINE SULFOTRANSFERASE 2"/>
    <property type="match status" value="1"/>
</dbReference>
<dbReference type="AlphaFoldDB" id="A0AAW0HZS9"/>
<dbReference type="Gene3D" id="3.40.50.300">
    <property type="entry name" value="P-loop containing nucleotide triphosphate hydrolases"/>
    <property type="match status" value="1"/>
</dbReference>
<evidence type="ECO:0000313" key="16">
    <source>
        <dbReference type="Proteomes" id="UP001488838"/>
    </source>
</evidence>
<comment type="subcellular location">
    <subcellularLocation>
        <location evidence="2">Golgi apparatus membrane</location>
        <topology evidence="2">Single-pass type II membrane protein</topology>
    </subcellularLocation>
</comment>
<dbReference type="Proteomes" id="UP001488838">
    <property type="component" value="Unassembled WGS sequence"/>
</dbReference>
<feature type="non-terminal residue" evidence="15">
    <location>
        <position position="1"/>
    </location>
</feature>
<keyword evidence="10" id="KW-1015">Disulfide bond</keyword>
<keyword evidence="16" id="KW-1185">Reference proteome</keyword>
<gene>
    <name evidence="15" type="ORF">U0070_001337</name>
</gene>
<evidence type="ECO:0000256" key="6">
    <source>
        <dbReference type="ARBA" id="ARBA00022968"/>
    </source>
</evidence>
<evidence type="ECO:0000313" key="15">
    <source>
        <dbReference type="EMBL" id="KAK7807534.1"/>
    </source>
</evidence>
<keyword evidence="4 14" id="KW-0808">Transferase</keyword>
<evidence type="ECO:0000256" key="7">
    <source>
        <dbReference type="ARBA" id="ARBA00022989"/>
    </source>
</evidence>
<evidence type="ECO:0000256" key="4">
    <source>
        <dbReference type="ARBA" id="ARBA00022679"/>
    </source>
</evidence>
<evidence type="ECO:0000256" key="1">
    <source>
        <dbReference type="ARBA" id="ARBA00003886"/>
    </source>
</evidence>
<keyword evidence="6" id="KW-0735">Signal-anchor</keyword>
<evidence type="ECO:0000256" key="8">
    <source>
        <dbReference type="ARBA" id="ARBA00023034"/>
    </source>
</evidence>
<evidence type="ECO:0000256" key="13">
    <source>
        <dbReference type="ARBA" id="ARBA00048460"/>
    </source>
</evidence>
<evidence type="ECO:0000256" key="9">
    <source>
        <dbReference type="ARBA" id="ARBA00023136"/>
    </source>
</evidence>
<evidence type="ECO:0000256" key="11">
    <source>
        <dbReference type="ARBA" id="ARBA00023180"/>
    </source>
</evidence>
<dbReference type="InterPro" id="IPR026634">
    <property type="entry name" value="TPST-like"/>
</dbReference>
<dbReference type="EMBL" id="JBBHLL010000270">
    <property type="protein sequence ID" value="KAK7807534.1"/>
    <property type="molecule type" value="Genomic_DNA"/>
</dbReference>
<dbReference type="GO" id="GO:0008476">
    <property type="term" value="F:protein-tyrosine sulfotransferase activity"/>
    <property type="evidence" value="ECO:0007669"/>
    <property type="project" value="UniProtKB-EC"/>
</dbReference>
<evidence type="ECO:0000256" key="3">
    <source>
        <dbReference type="ARBA" id="ARBA00009988"/>
    </source>
</evidence>
<reference evidence="15 16" key="1">
    <citation type="journal article" date="2023" name="bioRxiv">
        <title>Conserved and derived expression patterns and positive selection on dental genes reveal complex evolutionary context of ever-growing rodent molars.</title>
        <authorList>
            <person name="Calamari Z.T."/>
            <person name="Song A."/>
            <person name="Cohen E."/>
            <person name="Akter M."/>
            <person name="Roy R.D."/>
            <person name="Hallikas O."/>
            <person name="Christensen M.M."/>
            <person name="Li P."/>
            <person name="Marangoni P."/>
            <person name="Jernvall J."/>
            <person name="Klein O.D."/>
        </authorList>
    </citation>
    <scope>NUCLEOTIDE SEQUENCE [LARGE SCALE GENOMIC DNA]</scope>
    <source>
        <strain evidence="15">V071</strain>
    </source>
</reference>
<dbReference type="GO" id="GO:0000139">
    <property type="term" value="C:Golgi membrane"/>
    <property type="evidence" value="ECO:0007669"/>
    <property type="project" value="UniProtKB-SubCell"/>
</dbReference>
<keyword evidence="11" id="KW-0325">Glycoprotein</keyword>
<comment type="caution">
    <text evidence="15">The sequence shown here is derived from an EMBL/GenBank/DDBJ whole genome shotgun (WGS) entry which is preliminary data.</text>
</comment>
<protein>
    <recommendedName>
        <fullName evidence="14">Protein-tyrosine sulfotransferase</fullName>
        <ecNumber evidence="14">2.8.2.20</ecNumber>
    </recommendedName>
</protein>
<comment type="catalytic activity">
    <reaction evidence="13 14">
        <text>L-tyrosyl-[protein] + 3'-phosphoadenylyl sulfate = O-sulfo-L-tyrosine-[protein] + adenosine 3',5'-bisphosphate + H(+)</text>
        <dbReference type="Rhea" id="RHEA:16801"/>
        <dbReference type="Rhea" id="RHEA-COMP:10136"/>
        <dbReference type="Rhea" id="RHEA-COMP:11688"/>
        <dbReference type="ChEBI" id="CHEBI:15378"/>
        <dbReference type="ChEBI" id="CHEBI:46858"/>
        <dbReference type="ChEBI" id="CHEBI:58339"/>
        <dbReference type="ChEBI" id="CHEBI:58343"/>
        <dbReference type="ChEBI" id="CHEBI:65286"/>
        <dbReference type="EC" id="2.8.2.20"/>
    </reaction>
</comment>
<comment type="similarity">
    <text evidence="3 14">Belongs to the protein sulfotransferase family.</text>
</comment>
<keyword evidence="9" id="KW-0472">Membrane</keyword>
<comment type="subunit">
    <text evidence="12">Homodimer. Can also form heterodimers with TPST1.</text>
</comment>
<sequence length="203" mass="22977">LGQQVLECWVLLLGVRNLERTQLVQEELVMLGANQLEYHYGKAMPFIFVGVCQLDEAGVTDEVLDTAMQALILEMIAKHGEPVIYAQCMEVGRVKCLPVYCEQLVLHRSPALTQVHHGLPRHRLKWHNQVIKHVNLEALSKWTCHIPGDMLGYDPFAKPPNYGNHDPIVINHTHQVLKGDYRTPANLKGYFQVNQNSTSSHLG</sequence>
<proteinExistence type="inferred from homology"/>
<keyword evidence="5" id="KW-0812">Transmembrane</keyword>
<name>A0AAW0HZS9_MYOGA</name>
<keyword evidence="8" id="KW-0333">Golgi apparatus</keyword>
<feature type="non-terminal residue" evidence="15">
    <location>
        <position position="203"/>
    </location>
</feature>
<organism evidence="15 16">
    <name type="scientific">Myodes glareolus</name>
    <name type="common">Bank vole</name>
    <name type="synonym">Clethrionomys glareolus</name>
    <dbReference type="NCBI Taxonomy" id="447135"/>
    <lineage>
        <taxon>Eukaryota</taxon>
        <taxon>Metazoa</taxon>
        <taxon>Chordata</taxon>
        <taxon>Craniata</taxon>
        <taxon>Vertebrata</taxon>
        <taxon>Euteleostomi</taxon>
        <taxon>Mammalia</taxon>
        <taxon>Eutheria</taxon>
        <taxon>Euarchontoglires</taxon>
        <taxon>Glires</taxon>
        <taxon>Rodentia</taxon>
        <taxon>Myomorpha</taxon>
        <taxon>Muroidea</taxon>
        <taxon>Cricetidae</taxon>
        <taxon>Arvicolinae</taxon>
        <taxon>Myodes</taxon>
    </lineage>
</organism>
<dbReference type="InterPro" id="IPR027417">
    <property type="entry name" value="P-loop_NTPase"/>
</dbReference>
<accession>A0AAW0HZS9</accession>
<keyword evidence="7" id="KW-1133">Transmembrane helix</keyword>
<dbReference type="PANTHER" id="PTHR12788:SF6">
    <property type="entry name" value="PROTEIN-TYROSINE SULFOTRANSFERASE 2"/>
    <property type="match status" value="1"/>
</dbReference>
<dbReference type="EC" id="2.8.2.20" evidence="14"/>